<feature type="coiled-coil region" evidence="1">
    <location>
        <begin position="288"/>
        <end position="338"/>
    </location>
</feature>
<accession>A0A397VKA4</accession>
<dbReference type="Proteomes" id="UP000266673">
    <property type="component" value="Unassembled WGS sequence"/>
</dbReference>
<comment type="caution">
    <text evidence="3">The sequence shown here is derived from an EMBL/GenBank/DDBJ whole genome shotgun (WGS) entry which is preliminary data.</text>
</comment>
<evidence type="ECO:0000313" key="4">
    <source>
        <dbReference type="Proteomes" id="UP000266673"/>
    </source>
</evidence>
<dbReference type="OrthoDB" id="2417544at2759"/>
<gene>
    <name evidence="3" type="ORF">C2G38_2139996</name>
</gene>
<feature type="region of interest" description="Disordered" evidence="2">
    <location>
        <begin position="654"/>
        <end position="704"/>
    </location>
</feature>
<organism evidence="3 4">
    <name type="scientific">Gigaspora rosea</name>
    <dbReference type="NCBI Taxonomy" id="44941"/>
    <lineage>
        <taxon>Eukaryota</taxon>
        <taxon>Fungi</taxon>
        <taxon>Fungi incertae sedis</taxon>
        <taxon>Mucoromycota</taxon>
        <taxon>Glomeromycotina</taxon>
        <taxon>Glomeromycetes</taxon>
        <taxon>Diversisporales</taxon>
        <taxon>Gigasporaceae</taxon>
        <taxon>Gigaspora</taxon>
    </lineage>
</organism>
<feature type="coiled-coil region" evidence="1">
    <location>
        <begin position="471"/>
        <end position="533"/>
    </location>
</feature>
<keyword evidence="1" id="KW-0175">Coiled coil</keyword>
<reference evidence="3 4" key="1">
    <citation type="submission" date="2018-06" db="EMBL/GenBank/DDBJ databases">
        <title>Comparative genomics reveals the genomic features of Rhizophagus irregularis, R. cerebriforme, R. diaphanum and Gigaspora rosea, and their symbiotic lifestyle signature.</title>
        <authorList>
            <person name="Morin E."/>
            <person name="San Clemente H."/>
            <person name="Chen E.C.H."/>
            <person name="De La Providencia I."/>
            <person name="Hainaut M."/>
            <person name="Kuo A."/>
            <person name="Kohler A."/>
            <person name="Murat C."/>
            <person name="Tang N."/>
            <person name="Roy S."/>
            <person name="Loubradou J."/>
            <person name="Henrissat B."/>
            <person name="Grigoriev I.V."/>
            <person name="Corradi N."/>
            <person name="Roux C."/>
            <person name="Martin F.M."/>
        </authorList>
    </citation>
    <scope>NUCLEOTIDE SEQUENCE [LARGE SCALE GENOMIC DNA]</scope>
    <source>
        <strain evidence="3 4">DAOM 194757</strain>
    </source>
</reference>
<dbReference type="Gene3D" id="3.40.50.300">
    <property type="entry name" value="P-loop containing nucleotide triphosphate hydrolases"/>
    <property type="match status" value="1"/>
</dbReference>
<evidence type="ECO:0000256" key="2">
    <source>
        <dbReference type="SAM" id="MobiDB-lite"/>
    </source>
</evidence>
<dbReference type="EMBL" id="QKWP01000286">
    <property type="protein sequence ID" value="RIB22920.1"/>
    <property type="molecule type" value="Genomic_DNA"/>
</dbReference>
<protein>
    <submittedName>
        <fullName evidence="3">Uncharacterized protein</fullName>
    </submittedName>
</protein>
<evidence type="ECO:0000256" key="1">
    <source>
        <dbReference type="SAM" id="Coils"/>
    </source>
</evidence>
<feature type="compositionally biased region" description="Gly residues" evidence="2">
    <location>
        <begin position="689"/>
        <end position="698"/>
    </location>
</feature>
<proteinExistence type="predicted"/>
<name>A0A397VKA4_9GLOM</name>
<dbReference type="AlphaFoldDB" id="A0A397VKA4"/>
<dbReference type="SUPFAM" id="SSF52540">
    <property type="entry name" value="P-loop containing nucleoside triphosphate hydrolases"/>
    <property type="match status" value="1"/>
</dbReference>
<sequence length="957" mass="107196">MSSENNPDIEKTLTCIQQNINEIDKKIPQHPQQESAIIVVGETREGKTTLLNYLTGKYLFSKERDDGFGGLEICCDDPLNNVDINNGSTSQTSLPYNEGEYWDCPGFGDTRGPVQEIINAYAIYKLIKISETTIDEQSKKKLLNLFQKLGETFKNNNNLVEGLCLVVTRRKIFKLEKMRNGFLKILKERDGISSSQRNILNLLSSDRSQFAFFDAPHEEGPISDKDKSEILNCIEKMTYIKNLEPSISIGSYAKSFIKNLIEKFDKEIENFIPQKFDSAFLNYINDLIDNHDNTVKKLRERLNGLIEELKKISDAEDLQTFENNLDQILSIVKLLNKNDLECELSNKISQLKFIKQVKPETPNIQVNTKSCLNSIFIDEDINAPGVILTLISPQLRVVGKKRKINLKGNPGPPHNAEKANDGSKEIINKQDVYDIINEKDARDRINQKTDNEVIDEINEKETSDNINNDANEDANNEINILKNECDNEKIGGKYVSDEINEKEASDEINKYANNELNKNINEVEANNITIKEKSDIEKFVNDEINEKEAIDGFNKDANNELIKNINEVEANNSILKEKSDIEIIGEQGVCDEINKNKTSEEIIDQIRKFKEENVEIIKEKTNDKIKTEETNDLINNVTRKNEISDEINIINKKKASSKMHGKDGSPGNSGYNGGQFYAKGGKWRDGGKGQDGGNGADGLDGSDCGKKFVEKRKKSGLISRKKVSGNLKETVGKETYVAYDQGQEGGNGGRGGVGGDVGSHGSVWIELDVCSDLLGKPTIIKENNKKGVDGKRGSPGLEEKMDQIFSGFRGYREFNTKFTDESADVQELDTKFVDGVRVATNATISTATGLTAAIGRTITETTAKNAITFAIEELDKKIAEAIARNDKILEAITRKDKIWVEFAEFLENFDFDKKKQNVIKNSPLAGAFSNAFYVAIPLIISPVSAHFSSYWKKSHTN</sequence>
<dbReference type="InterPro" id="IPR027417">
    <property type="entry name" value="P-loop_NTPase"/>
</dbReference>
<keyword evidence="4" id="KW-1185">Reference proteome</keyword>
<evidence type="ECO:0000313" key="3">
    <source>
        <dbReference type="EMBL" id="RIB22920.1"/>
    </source>
</evidence>